<keyword evidence="3" id="KW-1185">Reference proteome</keyword>
<dbReference type="Pfam" id="PF10129">
    <property type="entry name" value="OpgC_C"/>
    <property type="match status" value="1"/>
</dbReference>
<proteinExistence type="predicted"/>
<feature type="transmembrane region" description="Helical" evidence="1">
    <location>
        <begin position="226"/>
        <end position="249"/>
    </location>
</feature>
<name>R4PKE9_9BACT</name>
<feature type="transmembrane region" description="Helical" evidence="1">
    <location>
        <begin position="142"/>
        <end position="160"/>
    </location>
</feature>
<evidence type="ECO:0000313" key="2">
    <source>
        <dbReference type="EMBL" id="AGL62023.1"/>
    </source>
</evidence>
<evidence type="ECO:0000256" key="1">
    <source>
        <dbReference type="SAM" id="Phobius"/>
    </source>
</evidence>
<feature type="transmembrane region" description="Helical" evidence="1">
    <location>
        <begin position="167"/>
        <end position="184"/>
    </location>
</feature>
<dbReference type="HOGENOM" id="CLU_768796_0_0_0"/>
<feature type="transmembrane region" description="Helical" evidence="1">
    <location>
        <begin position="300"/>
        <end position="325"/>
    </location>
</feature>
<keyword evidence="1" id="KW-0472">Membrane</keyword>
<reference evidence="2 3" key="1">
    <citation type="journal article" date="2013" name="Nat. Biotechnol.">
        <title>Genome sequences of rare, uncultured bacteria obtained by differential coverage binning of multiple metagenomes.</title>
        <authorList>
            <person name="Albertsen M."/>
            <person name="Hugenholtz P."/>
            <person name="Skarshewski A."/>
            <person name="Nielsen K.L."/>
            <person name="Tyson G.W."/>
            <person name="Nielsen P.H."/>
        </authorList>
    </citation>
    <scope>NUCLEOTIDE SEQUENCE [LARGE SCALE GENOMIC DNA]</scope>
    <source>
        <strain evidence="2">TM71</strain>
    </source>
</reference>
<dbReference type="InterPro" id="IPR014550">
    <property type="entry name" value="UCP028704_OpgC"/>
</dbReference>
<feature type="transmembrane region" description="Helical" evidence="1">
    <location>
        <begin position="269"/>
        <end position="288"/>
    </location>
</feature>
<dbReference type="OrthoDB" id="9775975at2"/>
<dbReference type="EMBL" id="CP005957">
    <property type="protein sequence ID" value="AGL62023.1"/>
    <property type="molecule type" value="Genomic_DNA"/>
</dbReference>
<dbReference type="Proteomes" id="UP000013893">
    <property type="component" value="Chromosome"/>
</dbReference>
<protein>
    <recommendedName>
        <fullName evidence="4">Acyltransferase 3 domain-containing protein</fullName>
    </recommendedName>
</protein>
<dbReference type="PANTHER" id="PTHR38592:SF3">
    <property type="entry name" value="BLL4819 PROTEIN"/>
    <property type="match status" value="1"/>
</dbReference>
<feature type="transmembrane region" description="Helical" evidence="1">
    <location>
        <begin position="45"/>
        <end position="66"/>
    </location>
</feature>
<feature type="transmembrane region" description="Helical" evidence="1">
    <location>
        <begin position="190"/>
        <end position="206"/>
    </location>
</feature>
<evidence type="ECO:0000313" key="3">
    <source>
        <dbReference type="Proteomes" id="UP000013893"/>
    </source>
</evidence>
<dbReference type="STRING" id="1332188.L336_0315"/>
<dbReference type="PANTHER" id="PTHR38592">
    <property type="entry name" value="BLL4819 PROTEIN"/>
    <property type="match status" value="1"/>
</dbReference>
<feature type="transmembrane region" description="Helical" evidence="1">
    <location>
        <begin position="331"/>
        <end position="353"/>
    </location>
</feature>
<dbReference type="KEGG" id="saal:L336_0315"/>
<keyword evidence="1" id="KW-0812">Transmembrane</keyword>
<feature type="transmembrane region" description="Helical" evidence="1">
    <location>
        <begin position="12"/>
        <end position="33"/>
    </location>
</feature>
<evidence type="ECO:0008006" key="4">
    <source>
        <dbReference type="Google" id="ProtNLM"/>
    </source>
</evidence>
<keyword evidence="1" id="KW-1133">Transmembrane helix</keyword>
<gene>
    <name evidence="2" type="ORF">L336_0315</name>
</gene>
<sequence>MANSVSQKSGRLVALDYMRGYFVIVIILDHLWRYPSAFSLVTGEASLWVTAAEGFVIISGFLIGYIRGFKGLKLSFLTVALKLISRAAVLYLSMIAASLLYIYIEWSDKVPSMPYTPIGTETKRNWNIVLEQTINLSHPHTWVHFLALYTIFLLASVIMVGLLRRRMPWLVGGLTILLYIFGQITEIEWLKWQIIFFVPSIAGFYFESIKKWWKTLLSEQKQTWNILLYVAGCSTLVTSIAFINFHSLLPTSISEPIAQLFAIESFSPARVILALLWFVMFAMLFSRFSAAIPRSTHGVLAYIGTHSLSAYLVHGLIICAINFFLPPSSGILANTLYGIIAVAAVTLFIRLPVMRSLLPR</sequence>
<accession>R4PKE9</accession>
<dbReference type="AlphaFoldDB" id="R4PKE9"/>
<feature type="transmembrane region" description="Helical" evidence="1">
    <location>
        <begin position="87"/>
        <end position="104"/>
    </location>
</feature>
<organism evidence="2 3">
    <name type="scientific">Candidatus Saccharimonas aalborgensis</name>
    <dbReference type="NCBI Taxonomy" id="1332188"/>
    <lineage>
        <taxon>Bacteria</taxon>
        <taxon>Candidatus Saccharimonadota</taxon>
        <taxon>Candidatus Saccharimonadia</taxon>
        <taxon>Candidatus Saccharimonadales</taxon>
        <taxon>Candidatus Saccharimonadaceae</taxon>
        <taxon>Candidatus Saccharimonas</taxon>
    </lineage>
</organism>
<dbReference type="RefSeq" id="WP_015641473.1">
    <property type="nucleotide sequence ID" value="NC_021219.1"/>
</dbReference>